<dbReference type="RefSeq" id="WP_179755676.1">
    <property type="nucleotide sequence ID" value="NZ_JACCBB010000001.1"/>
</dbReference>
<evidence type="ECO:0000313" key="1">
    <source>
        <dbReference type="EMBL" id="NYD24950.1"/>
    </source>
</evidence>
<name>A0A7Y9J3B9_9ACTN</name>
<keyword evidence="2" id="KW-1185">Reference proteome</keyword>
<dbReference type="EMBL" id="JACCBB010000001">
    <property type="protein sequence ID" value="NYD24950.1"/>
    <property type="molecule type" value="Genomic_DNA"/>
</dbReference>
<protein>
    <submittedName>
        <fullName evidence="1">Uncharacterized protein</fullName>
    </submittedName>
</protein>
<comment type="caution">
    <text evidence="1">The sequence shown here is derived from an EMBL/GenBank/DDBJ whole genome shotgun (WGS) entry which is preliminary data.</text>
</comment>
<accession>A0A7Y9J3B9</accession>
<dbReference type="Proteomes" id="UP000521922">
    <property type="component" value="Unassembled WGS sequence"/>
</dbReference>
<evidence type="ECO:0000313" key="2">
    <source>
        <dbReference type="Proteomes" id="UP000521922"/>
    </source>
</evidence>
<gene>
    <name evidence="1" type="ORF">BJ968_004490</name>
</gene>
<proteinExistence type="predicted"/>
<dbReference type="AlphaFoldDB" id="A0A7Y9J3B9"/>
<organism evidence="1 2">
    <name type="scientific">Kineococcus aurantiacus</name>
    <dbReference type="NCBI Taxonomy" id="37633"/>
    <lineage>
        <taxon>Bacteria</taxon>
        <taxon>Bacillati</taxon>
        <taxon>Actinomycetota</taxon>
        <taxon>Actinomycetes</taxon>
        <taxon>Kineosporiales</taxon>
        <taxon>Kineosporiaceae</taxon>
        <taxon>Kineococcus</taxon>
    </lineage>
</organism>
<reference evidence="1 2" key="1">
    <citation type="submission" date="2020-07" db="EMBL/GenBank/DDBJ databases">
        <title>Sequencing the genomes of 1000 actinobacteria strains.</title>
        <authorList>
            <person name="Klenk H.-P."/>
        </authorList>
    </citation>
    <scope>NUCLEOTIDE SEQUENCE [LARGE SCALE GENOMIC DNA]</scope>
    <source>
        <strain evidence="1 2">DSM 7487</strain>
    </source>
</reference>
<sequence>MDVERRARPRRGRLSAAVAPLPLVRAMVPHHLHRVRALARRGARVLRRRR</sequence>